<sequence>MGCDADQTRRRAISRSQGTAWKALISQYIGTMPPKGDPPCAAEQIMSAGPPASSAIAAKVGAAARQSQSAAPKEIA</sequence>
<evidence type="ECO:0000313" key="1">
    <source>
        <dbReference type="EMBL" id="QEX17981.1"/>
    </source>
</evidence>
<name>A0A5J6ML90_9PROT</name>
<gene>
    <name evidence="1" type="ORF">FRZ44_32850</name>
</gene>
<evidence type="ECO:0000313" key="2">
    <source>
        <dbReference type="Proteomes" id="UP000326202"/>
    </source>
</evidence>
<dbReference type="KEGG" id="htq:FRZ44_32850"/>
<organism evidence="1 2">
    <name type="scientific">Hypericibacter terrae</name>
    <dbReference type="NCBI Taxonomy" id="2602015"/>
    <lineage>
        <taxon>Bacteria</taxon>
        <taxon>Pseudomonadati</taxon>
        <taxon>Pseudomonadota</taxon>
        <taxon>Alphaproteobacteria</taxon>
        <taxon>Rhodospirillales</taxon>
        <taxon>Dongiaceae</taxon>
        <taxon>Hypericibacter</taxon>
    </lineage>
</organism>
<dbReference type="Proteomes" id="UP000326202">
    <property type="component" value="Chromosome"/>
</dbReference>
<accession>A0A5J6ML90</accession>
<proteinExistence type="predicted"/>
<dbReference type="AlphaFoldDB" id="A0A5J6ML90"/>
<keyword evidence="2" id="KW-1185">Reference proteome</keyword>
<protein>
    <submittedName>
        <fullName evidence="1">Uncharacterized protein</fullName>
    </submittedName>
</protein>
<reference evidence="1 2" key="1">
    <citation type="submission" date="2019-08" db="EMBL/GenBank/DDBJ databases">
        <title>Hyperibacter terrae gen. nov., sp. nov. and Hyperibacter viscosus sp. nov., two new members in the family Rhodospirillaceae isolated from the rhizosphere of Hypericum perforatum.</title>
        <authorList>
            <person name="Noviana Z."/>
        </authorList>
    </citation>
    <scope>NUCLEOTIDE SEQUENCE [LARGE SCALE GENOMIC DNA]</scope>
    <source>
        <strain evidence="1 2">R5913</strain>
    </source>
</reference>
<dbReference type="EMBL" id="CP042906">
    <property type="protein sequence ID" value="QEX17981.1"/>
    <property type="molecule type" value="Genomic_DNA"/>
</dbReference>